<feature type="domain" description="Peptidase M20 dimerisation" evidence="6">
    <location>
        <begin position="206"/>
        <end position="348"/>
    </location>
</feature>
<dbReference type="InterPro" id="IPR036264">
    <property type="entry name" value="Bact_exopeptidase_dim_dom"/>
</dbReference>
<comment type="caution">
    <text evidence="7">The sequence shown here is derived from an EMBL/GenBank/DDBJ whole genome shotgun (WGS) entry which is preliminary data.</text>
</comment>
<accession>A0ABS0L849</accession>
<keyword evidence="5" id="KW-0862">Zinc</keyword>
<dbReference type="InterPro" id="IPR011650">
    <property type="entry name" value="Peptidase_M20_dimer"/>
</dbReference>
<keyword evidence="8" id="KW-1185">Reference proteome</keyword>
<keyword evidence="3" id="KW-0479">Metal-binding</keyword>
<reference evidence="7 8" key="1">
    <citation type="submission" date="2020-11" db="EMBL/GenBank/DDBJ databases">
        <title>Hymenobacter sp.</title>
        <authorList>
            <person name="Kim M.K."/>
        </authorList>
    </citation>
    <scope>NUCLEOTIDE SEQUENCE [LARGE SCALE GENOMIC DNA]</scope>
    <source>
        <strain evidence="7 8">BT594</strain>
    </source>
</reference>
<dbReference type="PROSITE" id="PS00759">
    <property type="entry name" value="ARGE_DAPE_CPG2_2"/>
    <property type="match status" value="1"/>
</dbReference>
<dbReference type="Proteomes" id="UP000601099">
    <property type="component" value="Unassembled WGS sequence"/>
</dbReference>
<keyword evidence="2" id="KW-0645">Protease</keyword>
<sequence>MKNPVVAKLPAAAVEHLQAAVRLRTESYRSGNVADTSQFLGFHRLLQRTYPLLHRTLRRQVVGGYSLCYEWAGQEPSAAPVIVLAHYDVVPVDTATLPRWKYPPFGAVQAHDTIWGRGTTDNKANAVALLEAVESALLRGQQPRRTVFLVLGHDEEVGGMHGARQVAQLLQRRGIRPAFVLDEGGYITRRKVPGMVGRPVALIGTAEKGYLSLQLSASLAGGHAAMPEKESAVGLVAGAVASLQQQEFAAQLTPAMQDFATHVGPHMPFGQRVAFANQWLLRPLILRAYRATAAGAAAVRTTIAPTVLQAGMKDNVIPASASAIVNLRLLPTTTAAGTLAQVRAWLPDQRVQVRPVGPVSEPTAAASTETLGYRLIDQQLHQLVPGVVTTPFLFVAQSDARHFQPLTTDIYRFSPTTDPQGMHGENECVSVASFTQTYCYFAGILRAL</sequence>
<dbReference type="Pfam" id="PF07687">
    <property type="entry name" value="M20_dimer"/>
    <property type="match status" value="1"/>
</dbReference>
<dbReference type="InterPro" id="IPR001261">
    <property type="entry name" value="ArgE/DapE_CS"/>
</dbReference>
<dbReference type="Gene3D" id="1.10.150.900">
    <property type="match status" value="1"/>
</dbReference>
<protein>
    <submittedName>
        <fullName evidence="7">M20/M25/M40 family metallo-hydrolase</fullName>
    </submittedName>
</protein>
<proteinExistence type="inferred from homology"/>
<dbReference type="EMBL" id="JADWYK010000023">
    <property type="protein sequence ID" value="MBG8556328.1"/>
    <property type="molecule type" value="Genomic_DNA"/>
</dbReference>
<dbReference type="PANTHER" id="PTHR45962:SF1">
    <property type="entry name" value="N-FATTY-ACYL-AMINO ACID SYNTHASE_HYDROLASE PM20D1"/>
    <property type="match status" value="1"/>
</dbReference>
<evidence type="ECO:0000256" key="3">
    <source>
        <dbReference type="ARBA" id="ARBA00022723"/>
    </source>
</evidence>
<dbReference type="SUPFAM" id="SSF55031">
    <property type="entry name" value="Bacterial exopeptidase dimerisation domain"/>
    <property type="match status" value="1"/>
</dbReference>
<dbReference type="Pfam" id="PF01546">
    <property type="entry name" value="Peptidase_M20"/>
    <property type="match status" value="1"/>
</dbReference>
<evidence type="ECO:0000259" key="6">
    <source>
        <dbReference type="Pfam" id="PF07687"/>
    </source>
</evidence>
<evidence type="ECO:0000256" key="2">
    <source>
        <dbReference type="ARBA" id="ARBA00022670"/>
    </source>
</evidence>
<dbReference type="Gene3D" id="3.40.630.10">
    <property type="entry name" value="Zn peptidases"/>
    <property type="match status" value="1"/>
</dbReference>
<gene>
    <name evidence="7" type="ORF">I5L79_22470</name>
</gene>
<evidence type="ECO:0000256" key="1">
    <source>
        <dbReference type="ARBA" id="ARBA00006247"/>
    </source>
</evidence>
<evidence type="ECO:0000256" key="5">
    <source>
        <dbReference type="ARBA" id="ARBA00022833"/>
    </source>
</evidence>
<evidence type="ECO:0000313" key="7">
    <source>
        <dbReference type="EMBL" id="MBG8556328.1"/>
    </source>
</evidence>
<dbReference type="PANTHER" id="PTHR45962">
    <property type="entry name" value="N-FATTY-ACYL-AMINO ACID SYNTHASE/HYDROLASE PM20D1"/>
    <property type="match status" value="1"/>
</dbReference>
<evidence type="ECO:0000256" key="4">
    <source>
        <dbReference type="ARBA" id="ARBA00022801"/>
    </source>
</evidence>
<dbReference type="SUPFAM" id="SSF53187">
    <property type="entry name" value="Zn-dependent exopeptidases"/>
    <property type="match status" value="1"/>
</dbReference>
<organism evidence="7 8">
    <name type="scientific">Hymenobacter guriensis</name>
    <dbReference type="NCBI Taxonomy" id="2793065"/>
    <lineage>
        <taxon>Bacteria</taxon>
        <taxon>Pseudomonadati</taxon>
        <taxon>Bacteroidota</taxon>
        <taxon>Cytophagia</taxon>
        <taxon>Cytophagales</taxon>
        <taxon>Hymenobacteraceae</taxon>
        <taxon>Hymenobacter</taxon>
    </lineage>
</organism>
<dbReference type="InterPro" id="IPR047177">
    <property type="entry name" value="Pept_M20A"/>
</dbReference>
<comment type="similarity">
    <text evidence="1">Belongs to the peptidase M20A family.</text>
</comment>
<keyword evidence="4" id="KW-0378">Hydrolase</keyword>
<dbReference type="RefSeq" id="WP_196957346.1">
    <property type="nucleotide sequence ID" value="NZ_JADWYK010000023.1"/>
</dbReference>
<evidence type="ECO:0000313" key="8">
    <source>
        <dbReference type="Proteomes" id="UP000601099"/>
    </source>
</evidence>
<name>A0ABS0L849_9BACT</name>
<dbReference type="Gene3D" id="3.30.70.360">
    <property type="match status" value="1"/>
</dbReference>
<dbReference type="InterPro" id="IPR002933">
    <property type="entry name" value="Peptidase_M20"/>
</dbReference>